<name>A0A147K5W2_9BACI</name>
<dbReference type="Gene3D" id="3.40.50.2300">
    <property type="match status" value="1"/>
</dbReference>
<evidence type="ECO:0000256" key="3">
    <source>
        <dbReference type="ARBA" id="ARBA00023012"/>
    </source>
</evidence>
<dbReference type="PANTHER" id="PTHR48111:SF40">
    <property type="entry name" value="PHOSPHATE REGULON TRANSCRIPTIONAL REGULATORY PROTEIN PHOB"/>
    <property type="match status" value="1"/>
</dbReference>
<evidence type="ECO:0000256" key="8">
    <source>
        <dbReference type="PROSITE-ProRule" id="PRU01091"/>
    </source>
</evidence>
<evidence type="ECO:0000256" key="4">
    <source>
        <dbReference type="ARBA" id="ARBA00023015"/>
    </source>
</evidence>
<dbReference type="Gene3D" id="6.10.250.690">
    <property type="match status" value="1"/>
</dbReference>
<dbReference type="CDD" id="cd00383">
    <property type="entry name" value="trans_reg_C"/>
    <property type="match status" value="1"/>
</dbReference>
<dbReference type="SUPFAM" id="SSF52172">
    <property type="entry name" value="CheY-like"/>
    <property type="match status" value="1"/>
</dbReference>
<evidence type="ECO:0000256" key="2">
    <source>
        <dbReference type="ARBA" id="ARBA00022553"/>
    </source>
</evidence>
<dbReference type="AlphaFoldDB" id="A0A147K5W2"/>
<dbReference type="InterPro" id="IPR001867">
    <property type="entry name" value="OmpR/PhoB-type_DNA-bd"/>
</dbReference>
<evidence type="ECO:0000313" key="11">
    <source>
        <dbReference type="EMBL" id="KUP05236.1"/>
    </source>
</evidence>
<keyword evidence="12" id="KW-1185">Reference proteome</keyword>
<dbReference type="SMART" id="SM00862">
    <property type="entry name" value="Trans_reg_C"/>
    <property type="match status" value="1"/>
</dbReference>
<dbReference type="EMBL" id="LDYG01000042">
    <property type="protein sequence ID" value="KUP05236.1"/>
    <property type="molecule type" value="Genomic_DNA"/>
</dbReference>
<dbReference type="PROSITE" id="PS51755">
    <property type="entry name" value="OMPR_PHOB"/>
    <property type="match status" value="1"/>
</dbReference>
<sequence>MYTILLADDEESILDVCRRYIELEGYRVMTATNGQDALKLVKEYSPHLIVLDIMMPIQDGWHVAEQVRMSRDTPIIMLTALGQERDRIYGLSIGADDYLVKPFSPKELVLRVNNILRRVYRTGGVKEEQPSLIRFGELKIDTDRRLVERNRKEIELTVKEYDLLVLLSRHPKQVFSKSQLIEKVWGYEYDGDANTVNVHIRRLREKIEMDPSNPQFIHTVWGIGYRFEGERDES</sequence>
<dbReference type="InterPro" id="IPR011006">
    <property type="entry name" value="CheY-like_superfamily"/>
</dbReference>
<dbReference type="GO" id="GO:0000156">
    <property type="term" value="F:phosphorelay response regulator activity"/>
    <property type="evidence" value="ECO:0007669"/>
    <property type="project" value="TreeGrafter"/>
</dbReference>
<gene>
    <name evidence="11" type="ORF">Q75_13360</name>
</gene>
<dbReference type="InterPro" id="IPR036388">
    <property type="entry name" value="WH-like_DNA-bd_sf"/>
</dbReference>
<proteinExistence type="predicted"/>
<protein>
    <submittedName>
        <fullName evidence="11">Transcriptional regulator</fullName>
    </submittedName>
</protein>
<feature type="domain" description="Response regulatory" evidence="9">
    <location>
        <begin position="3"/>
        <end position="116"/>
    </location>
</feature>
<keyword evidence="5 8" id="KW-0238">DNA-binding</keyword>
<dbReference type="RefSeq" id="WP_059351638.1">
    <property type="nucleotide sequence ID" value="NZ_LDYG01000042.1"/>
</dbReference>
<dbReference type="STRING" id="1150625.Q75_13360"/>
<dbReference type="Gene3D" id="1.10.10.10">
    <property type="entry name" value="Winged helix-like DNA-binding domain superfamily/Winged helix DNA-binding domain"/>
    <property type="match status" value="1"/>
</dbReference>
<organism evidence="11 12">
    <name type="scientific">Bacillus coahuilensis p1.1.43</name>
    <dbReference type="NCBI Taxonomy" id="1150625"/>
    <lineage>
        <taxon>Bacteria</taxon>
        <taxon>Bacillati</taxon>
        <taxon>Bacillota</taxon>
        <taxon>Bacilli</taxon>
        <taxon>Bacillales</taxon>
        <taxon>Bacillaceae</taxon>
        <taxon>Bacillus</taxon>
    </lineage>
</organism>
<evidence type="ECO:0000313" key="12">
    <source>
        <dbReference type="Proteomes" id="UP000074108"/>
    </source>
</evidence>
<feature type="domain" description="OmpR/PhoB-type" evidence="10">
    <location>
        <begin position="130"/>
        <end position="229"/>
    </location>
</feature>
<dbReference type="GO" id="GO:0000976">
    <property type="term" value="F:transcription cis-regulatory region binding"/>
    <property type="evidence" value="ECO:0007669"/>
    <property type="project" value="TreeGrafter"/>
</dbReference>
<dbReference type="SMART" id="SM00448">
    <property type="entry name" value="REC"/>
    <property type="match status" value="1"/>
</dbReference>
<evidence type="ECO:0000256" key="5">
    <source>
        <dbReference type="ARBA" id="ARBA00023125"/>
    </source>
</evidence>
<evidence type="ECO:0000256" key="1">
    <source>
        <dbReference type="ARBA" id="ARBA00004496"/>
    </source>
</evidence>
<comment type="caution">
    <text evidence="11">The sequence shown here is derived from an EMBL/GenBank/DDBJ whole genome shotgun (WGS) entry which is preliminary data.</text>
</comment>
<comment type="subcellular location">
    <subcellularLocation>
        <location evidence="1">Cytoplasm</location>
    </subcellularLocation>
</comment>
<dbReference type="PANTHER" id="PTHR48111">
    <property type="entry name" value="REGULATOR OF RPOS"/>
    <property type="match status" value="1"/>
</dbReference>
<dbReference type="GO" id="GO:0006355">
    <property type="term" value="P:regulation of DNA-templated transcription"/>
    <property type="evidence" value="ECO:0007669"/>
    <property type="project" value="InterPro"/>
</dbReference>
<evidence type="ECO:0000256" key="7">
    <source>
        <dbReference type="PROSITE-ProRule" id="PRU00169"/>
    </source>
</evidence>
<dbReference type="Pfam" id="PF00486">
    <property type="entry name" value="Trans_reg_C"/>
    <property type="match status" value="1"/>
</dbReference>
<dbReference type="FunFam" id="3.40.50.2300:FF:000001">
    <property type="entry name" value="DNA-binding response regulator PhoB"/>
    <property type="match status" value="1"/>
</dbReference>
<keyword evidence="6" id="KW-0804">Transcription</keyword>
<dbReference type="PROSITE" id="PS50110">
    <property type="entry name" value="RESPONSE_REGULATORY"/>
    <property type="match status" value="1"/>
</dbReference>
<dbReference type="FunFam" id="1.10.10.10:FF:000018">
    <property type="entry name" value="DNA-binding response regulator ResD"/>
    <property type="match status" value="1"/>
</dbReference>
<dbReference type="PATRIC" id="fig|1150625.3.peg.2813"/>
<evidence type="ECO:0000256" key="6">
    <source>
        <dbReference type="ARBA" id="ARBA00023163"/>
    </source>
</evidence>
<feature type="DNA-binding region" description="OmpR/PhoB-type" evidence="8">
    <location>
        <begin position="130"/>
        <end position="229"/>
    </location>
</feature>
<keyword evidence="4" id="KW-0805">Transcription regulation</keyword>
<dbReference type="CDD" id="cd17574">
    <property type="entry name" value="REC_OmpR"/>
    <property type="match status" value="1"/>
</dbReference>
<dbReference type="InterPro" id="IPR001789">
    <property type="entry name" value="Sig_transdc_resp-reg_receiver"/>
</dbReference>
<dbReference type="Proteomes" id="UP000074108">
    <property type="component" value="Unassembled WGS sequence"/>
</dbReference>
<keyword evidence="3" id="KW-0902">Two-component regulatory system</keyword>
<evidence type="ECO:0000259" key="9">
    <source>
        <dbReference type="PROSITE" id="PS50110"/>
    </source>
</evidence>
<evidence type="ECO:0000259" key="10">
    <source>
        <dbReference type="PROSITE" id="PS51755"/>
    </source>
</evidence>
<dbReference type="GO" id="GO:0005829">
    <property type="term" value="C:cytosol"/>
    <property type="evidence" value="ECO:0007669"/>
    <property type="project" value="TreeGrafter"/>
</dbReference>
<accession>A0A147K5W2</accession>
<dbReference type="GO" id="GO:0032993">
    <property type="term" value="C:protein-DNA complex"/>
    <property type="evidence" value="ECO:0007669"/>
    <property type="project" value="TreeGrafter"/>
</dbReference>
<dbReference type="Pfam" id="PF00072">
    <property type="entry name" value="Response_reg"/>
    <property type="match status" value="1"/>
</dbReference>
<feature type="modified residue" description="4-aspartylphosphate" evidence="7">
    <location>
        <position position="52"/>
    </location>
</feature>
<reference evidence="11 12" key="1">
    <citation type="journal article" date="2016" name="Front. Microbiol.">
        <title>Microevolution Analysis of Bacillus coahuilensis Unveils Differences in Phosphorus Acquisition Strategies and Their Regulation.</title>
        <authorList>
            <person name="Gomez-Lunar Z."/>
            <person name="Hernandez-Gonzalez I."/>
            <person name="Rodriguez-Torres M.D."/>
            <person name="Souza V."/>
            <person name="Olmedo-Alvarez G."/>
        </authorList>
    </citation>
    <scope>NUCLEOTIDE SEQUENCE [LARGE SCALE GENOMIC DNA]</scope>
    <source>
        <strain evidence="12">p1.1.43</strain>
    </source>
</reference>
<keyword evidence="2 7" id="KW-0597">Phosphoprotein</keyword>
<dbReference type="OrthoDB" id="9790442at2"/>
<dbReference type="InterPro" id="IPR039420">
    <property type="entry name" value="WalR-like"/>
</dbReference>